<evidence type="ECO:0000313" key="4">
    <source>
        <dbReference type="Proteomes" id="UP001583177"/>
    </source>
</evidence>
<evidence type="ECO:0000256" key="1">
    <source>
        <dbReference type="ARBA" id="ARBA00023002"/>
    </source>
</evidence>
<gene>
    <name evidence="3" type="ORF">Daus18300_013556</name>
</gene>
<evidence type="ECO:0000313" key="3">
    <source>
        <dbReference type="EMBL" id="KAL1848546.1"/>
    </source>
</evidence>
<dbReference type="Pfam" id="PF07992">
    <property type="entry name" value="Pyr_redox_2"/>
    <property type="match status" value="1"/>
</dbReference>
<accession>A0ABR3VYQ4</accession>
<proteinExistence type="predicted"/>
<dbReference type="InterPro" id="IPR050982">
    <property type="entry name" value="Auxin_biosynth/cation_transpt"/>
</dbReference>
<protein>
    <recommendedName>
        <fullName evidence="2">FAD/NAD(P)-binding domain-containing protein</fullName>
    </recommendedName>
</protein>
<reference evidence="3 4" key="1">
    <citation type="journal article" date="2024" name="IMA Fungus">
        <title>IMA Genome - F19 : A genome assembly and annotation guide to empower mycologists, including annotated draft genome sequences of Ceratocystis pirilliformis, Diaporthe australafricana, Fusarium ophioides, Paecilomyces lecythidis, and Sporothrix stenoceras.</title>
        <authorList>
            <person name="Aylward J."/>
            <person name="Wilson A.M."/>
            <person name="Visagie C.M."/>
            <person name="Spraker J."/>
            <person name="Barnes I."/>
            <person name="Buitendag C."/>
            <person name="Ceriani C."/>
            <person name="Del Mar Angel L."/>
            <person name="du Plessis D."/>
            <person name="Fuchs T."/>
            <person name="Gasser K."/>
            <person name="Kramer D."/>
            <person name="Li W."/>
            <person name="Munsamy K."/>
            <person name="Piso A."/>
            <person name="Price J.L."/>
            <person name="Sonnekus B."/>
            <person name="Thomas C."/>
            <person name="van der Nest A."/>
            <person name="van Dijk A."/>
            <person name="van Heerden A."/>
            <person name="van Vuuren N."/>
            <person name="Yilmaz N."/>
            <person name="Duong T.A."/>
            <person name="van der Merwe N.A."/>
            <person name="Wingfield M.J."/>
            <person name="Wingfield B.D."/>
        </authorList>
    </citation>
    <scope>NUCLEOTIDE SEQUENCE [LARGE SCALE GENOMIC DNA]</scope>
    <source>
        <strain evidence="3 4">CMW 18300</strain>
    </source>
</reference>
<feature type="domain" description="FAD/NAD(P)-binding" evidence="2">
    <location>
        <begin position="164"/>
        <end position="366"/>
    </location>
</feature>
<dbReference type="InterPro" id="IPR036188">
    <property type="entry name" value="FAD/NAD-bd_sf"/>
</dbReference>
<keyword evidence="4" id="KW-1185">Reference proteome</keyword>
<comment type="caution">
    <text evidence="3">The sequence shown here is derived from an EMBL/GenBank/DDBJ whole genome shotgun (WGS) entry which is preliminary data.</text>
</comment>
<dbReference type="Gene3D" id="3.50.50.60">
    <property type="entry name" value="FAD/NAD(P)-binding domain"/>
    <property type="match status" value="2"/>
</dbReference>
<dbReference type="PANTHER" id="PTHR43539">
    <property type="entry name" value="FLAVIN-BINDING MONOOXYGENASE-LIKE PROTEIN (AFU_ORTHOLOGUE AFUA_4G09220)"/>
    <property type="match status" value="1"/>
</dbReference>
<dbReference type="InterPro" id="IPR023753">
    <property type="entry name" value="FAD/NAD-binding_dom"/>
</dbReference>
<organism evidence="3 4">
    <name type="scientific">Diaporthe australafricana</name>
    <dbReference type="NCBI Taxonomy" id="127596"/>
    <lineage>
        <taxon>Eukaryota</taxon>
        <taxon>Fungi</taxon>
        <taxon>Dikarya</taxon>
        <taxon>Ascomycota</taxon>
        <taxon>Pezizomycotina</taxon>
        <taxon>Sordariomycetes</taxon>
        <taxon>Sordariomycetidae</taxon>
        <taxon>Diaporthales</taxon>
        <taxon>Diaporthaceae</taxon>
        <taxon>Diaporthe</taxon>
    </lineage>
</organism>
<name>A0ABR3VYQ4_9PEZI</name>
<dbReference type="Proteomes" id="UP001583177">
    <property type="component" value="Unassembled WGS sequence"/>
</dbReference>
<keyword evidence="1" id="KW-0560">Oxidoreductase</keyword>
<sequence length="591" mass="64792">MSGEEAAVQARKVLQSLNKALAAHDVEALASCFFPSQAYWKDHLSLTYHLRTITSPRAIAAGLIETSKLRELAGEIVFSKAQFTPAAPTLQFIDSDLTFRTSSPQATCSGRMLLLPLKEEHGGLEWKIWILSTNLENLDVHPEDESLLLRPSEPLSGAETLETDVFIIGGGNAAVTFAARLKAFGVTSIMGERNPKPGDNWHRRYEYLKFHVPTSLCEMPYMHYDKSLQSPHLLTRAELGQQVQRYVDKFDLQMINSASIRSAKFDESNKRWTTNIETPDGKRTVLSKHLVQATGCGSQIPNIPSIADRDLFPGVSVHSANYTSAVKDIKDKGLKSVLVVGSANTAFDVVQDCYDAGLQTTMNARSPTYIVPLEYICHVMSLGIYDSPAGVEAVDKMLLTLPVVVGSQINKALYVALASSESERYAKLAKAGFPVFDSAHPGADLFANLLEQAGGHYVDIGSTKLIEDGKVGVKAGAEPVAYTATGLKFSDGTAIDTDAVIWCTGFADREARVVASTILPPETATRLDSTWGLDEEGEIRGLWKRQKEVENYWIMHGYTQQHRYHSRTLALQIKAALEGILPPAYLETPSS</sequence>
<dbReference type="PANTHER" id="PTHR43539:SF68">
    <property type="entry name" value="FLAVIN-BINDING MONOOXYGENASE-LIKE PROTEIN (AFU_ORTHOLOGUE AFUA_4G09220)"/>
    <property type="match status" value="1"/>
</dbReference>
<dbReference type="SUPFAM" id="SSF51905">
    <property type="entry name" value="FAD/NAD(P)-binding domain"/>
    <property type="match status" value="1"/>
</dbReference>
<evidence type="ECO:0000259" key="2">
    <source>
        <dbReference type="Pfam" id="PF07992"/>
    </source>
</evidence>
<dbReference type="EMBL" id="JAWRVE010000216">
    <property type="protein sequence ID" value="KAL1848546.1"/>
    <property type="molecule type" value="Genomic_DNA"/>
</dbReference>